<comment type="similarity">
    <text evidence="1">Belongs to the LysR transcriptional regulatory family.</text>
</comment>
<organism evidence="7 8">
    <name type="scientific">Nocardia jiangxiensis</name>
    <dbReference type="NCBI Taxonomy" id="282685"/>
    <lineage>
        <taxon>Bacteria</taxon>
        <taxon>Bacillati</taxon>
        <taxon>Actinomycetota</taxon>
        <taxon>Actinomycetes</taxon>
        <taxon>Mycobacteriales</taxon>
        <taxon>Nocardiaceae</taxon>
        <taxon>Nocardia</taxon>
    </lineage>
</organism>
<keyword evidence="8" id="KW-1185">Reference proteome</keyword>
<dbReference type="InterPro" id="IPR000847">
    <property type="entry name" value="LysR_HTH_N"/>
</dbReference>
<reference evidence="7 8" key="1">
    <citation type="submission" date="2024-10" db="EMBL/GenBank/DDBJ databases">
        <title>The Natural Products Discovery Center: Release of the First 8490 Sequenced Strains for Exploring Actinobacteria Biosynthetic Diversity.</title>
        <authorList>
            <person name="Kalkreuter E."/>
            <person name="Kautsar S.A."/>
            <person name="Yang D."/>
            <person name="Bader C.D."/>
            <person name="Teijaro C.N."/>
            <person name="Fluegel L."/>
            <person name="Davis C.M."/>
            <person name="Simpson J.R."/>
            <person name="Lauterbach L."/>
            <person name="Steele A.D."/>
            <person name="Gui C."/>
            <person name="Meng S."/>
            <person name="Li G."/>
            <person name="Viehrig K."/>
            <person name="Ye F."/>
            <person name="Su P."/>
            <person name="Kiefer A.F."/>
            <person name="Nichols A."/>
            <person name="Cepeda A.J."/>
            <person name="Yan W."/>
            <person name="Fan B."/>
            <person name="Jiang Y."/>
            <person name="Adhikari A."/>
            <person name="Zheng C.-J."/>
            <person name="Schuster L."/>
            <person name="Cowan T.M."/>
            <person name="Smanski M.J."/>
            <person name="Chevrette M.G."/>
            <person name="De Carvalho L.P.S."/>
            <person name="Shen B."/>
        </authorList>
    </citation>
    <scope>NUCLEOTIDE SEQUENCE [LARGE SCALE GENOMIC DNA]</scope>
    <source>
        <strain evidence="7 8">NPDC002593</strain>
    </source>
</reference>
<proteinExistence type="inferred from homology"/>
<evidence type="ECO:0000256" key="1">
    <source>
        <dbReference type="ARBA" id="ARBA00009437"/>
    </source>
</evidence>
<dbReference type="Gene3D" id="1.10.10.10">
    <property type="entry name" value="Winged helix-like DNA-binding domain superfamily/Winged helix DNA-binding domain"/>
    <property type="match status" value="1"/>
</dbReference>
<dbReference type="RefSeq" id="WP_040823828.1">
    <property type="nucleotide sequence ID" value="NZ_JBIAQY010000013.1"/>
</dbReference>
<dbReference type="SUPFAM" id="SSF46785">
    <property type="entry name" value="Winged helix' DNA-binding domain"/>
    <property type="match status" value="1"/>
</dbReference>
<evidence type="ECO:0000313" key="8">
    <source>
        <dbReference type="Proteomes" id="UP001601992"/>
    </source>
</evidence>
<dbReference type="EMBL" id="JBIAQY010000013">
    <property type="protein sequence ID" value="MFF3572323.1"/>
    <property type="molecule type" value="Genomic_DNA"/>
</dbReference>
<evidence type="ECO:0000256" key="5">
    <source>
        <dbReference type="ARBA" id="ARBA00023163"/>
    </source>
</evidence>
<dbReference type="PRINTS" id="PR00039">
    <property type="entry name" value="HTHLYSR"/>
</dbReference>
<evidence type="ECO:0000259" key="6">
    <source>
        <dbReference type="PROSITE" id="PS50931"/>
    </source>
</evidence>
<protein>
    <submittedName>
        <fullName evidence="7">LysR family transcriptional regulator</fullName>
    </submittedName>
</protein>
<evidence type="ECO:0000313" key="7">
    <source>
        <dbReference type="EMBL" id="MFF3572323.1"/>
    </source>
</evidence>
<keyword evidence="3" id="KW-0238">DNA-binding</keyword>
<sequence>MGVELKHLRYFVAVAEKLNYSAAARGLYISQQALSRIIQQLERDVGVRLFDRTTRSVSLTPAGAALLESVRPTLAMVDNAIERARSLGPRTG</sequence>
<evidence type="ECO:0000256" key="2">
    <source>
        <dbReference type="ARBA" id="ARBA00023015"/>
    </source>
</evidence>
<keyword evidence="2" id="KW-0805">Transcription regulation</keyword>
<accession>A0ABW6S7Q3</accession>
<gene>
    <name evidence="7" type="ORF">ACFYXQ_31570</name>
</gene>
<dbReference type="PANTHER" id="PTHR30346:SF0">
    <property type="entry name" value="HCA OPERON TRANSCRIPTIONAL ACTIVATOR HCAR"/>
    <property type="match status" value="1"/>
</dbReference>
<dbReference type="Pfam" id="PF00126">
    <property type="entry name" value="HTH_1"/>
    <property type="match status" value="1"/>
</dbReference>
<dbReference type="Proteomes" id="UP001601992">
    <property type="component" value="Unassembled WGS sequence"/>
</dbReference>
<evidence type="ECO:0000256" key="4">
    <source>
        <dbReference type="ARBA" id="ARBA00023159"/>
    </source>
</evidence>
<keyword evidence="4" id="KW-0010">Activator</keyword>
<comment type="caution">
    <text evidence="7">The sequence shown here is derived from an EMBL/GenBank/DDBJ whole genome shotgun (WGS) entry which is preliminary data.</text>
</comment>
<dbReference type="PROSITE" id="PS50931">
    <property type="entry name" value="HTH_LYSR"/>
    <property type="match status" value="1"/>
</dbReference>
<name>A0ABW6S7Q3_9NOCA</name>
<dbReference type="InterPro" id="IPR036390">
    <property type="entry name" value="WH_DNA-bd_sf"/>
</dbReference>
<feature type="domain" description="HTH lysR-type" evidence="6">
    <location>
        <begin position="3"/>
        <end position="60"/>
    </location>
</feature>
<dbReference type="PANTHER" id="PTHR30346">
    <property type="entry name" value="TRANSCRIPTIONAL DUAL REGULATOR HCAR-RELATED"/>
    <property type="match status" value="1"/>
</dbReference>
<evidence type="ECO:0000256" key="3">
    <source>
        <dbReference type="ARBA" id="ARBA00023125"/>
    </source>
</evidence>
<dbReference type="InterPro" id="IPR036388">
    <property type="entry name" value="WH-like_DNA-bd_sf"/>
</dbReference>
<keyword evidence="5" id="KW-0804">Transcription</keyword>